<dbReference type="Proteomes" id="UP000799750">
    <property type="component" value="Unassembled WGS sequence"/>
</dbReference>
<dbReference type="Gene3D" id="1.20.190.50">
    <property type="match status" value="1"/>
</dbReference>
<comment type="function">
    <text evidence="7">Functions as a component of the nuclear pore complex (NPC).</text>
</comment>
<dbReference type="GO" id="GO:0017056">
    <property type="term" value="F:structural constituent of nuclear pore"/>
    <property type="evidence" value="ECO:0007669"/>
    <property type="project" value="UniProtKB-UniRule"/>
</dbReference>
<dbReference type="GO" id="GO:0006606">
    <property type="term" value="P:protein import into nucleus"/>
    <property type="evidence" value="ECO:0007669"/>
    <property type="project" value="TreeGrafter"/>
</dbReference>
<evidence type="ECO:0000256" key="7">
    <source>
        <dbReference type="RuleBase" id="RU365072"/>
    </source>
</evidence>
<dbReference type="PANTHER" id="PTHR13003">
    <property type="entry name" value="NUP107-RELATED"/>
    <property type="match status" value="1"/>
</dbReference>
<name>A0A6A6QN61_9PEZI</name>
<keyword evidence="3" id="KW-0653">Protein transport</keyword>
<keyword evidence="1 7" id="KW-0813">Transport</keyword>
<dbReference type="EMBL" id="MU004191">
    <property type="protein sequence ID" value="KAF2493831.1"/>
    <property type="molecule type" value="Genomic_DNA"/>
</dbReference>
<evidence type="ECO:0000256" key="4">
    <source>
        <dbReference type="ARBA" id="ARBA00023010"/>
    </source>
</evidence>
<organism evidence="8 9">
    <name type="scientific">Lophium mytilinum</name>
    <dbReference type="NCBI Taxonomy" id="390894"/>
    <lineage>
        <taxon>Eukaryota</taxon>
        <taxon>Fungi</taxon>
        <taxon>Dikarya</taxon>
        <taxon>Ascomycota</taxon>
        <taxon>Pezizomycotina</taxon>
        <taxon>Dothideomycetes</taxon>
        <taxon>Pleosporomycetidae</taxon>
        <taxon>Mytilinidiales</taxon>
        <taxon>Mytilinidiaceae</taxon>
        <taxon>Lophium</taxon>
    </lineage>
</organism>
<reference evidence="8" key="1">
    <citation type="journal article" date="2020" name="Stud. Mycol.">
        <title>101 Dothideomycetes genomes: a test case for predicting lifestyles and emergence of pathogens.</title>
        <authorList>
            <person name="Haridas S."/>
            <person name="Albert R."/>
            <person name="Binder M."/>
            <person name="Bloem J."/>
            <person name="Labutti K."/>
            <person name="Salamov A."/>
            <person name="Andreopoulos B."/>
            <person name="Baker S."/>
            <person name="Barry K."/>
            <person name="Bills G."/>
            <person name="Bluhm B."/>
            <person name="Cannon C."/>
            <person name="Castanera R."/>
            <person name="Culley D."/>
            <person name="Daum C."/>
            <person name="Ezra D."/>
            <person name="Gonzalez J."/>
            <person name="Henrissat B."/>
            <person name="Kuo A."/>
            <person name="Liang C."/>
            <person name="Lipzen A."/>
            <person name="Lutzoni F."/>
            <person name="Magnuson J."/>
            <person name="Mondo S."/>
            <person name="Nolan M."/>
            <person name="Ohm R."/>
            <person name="Pangilinan J."/>
            <person name="Park H.-J."/>
            <person name="Ramirez L."/>
            <person name="Alfaro M."/>
            <person name="Sun H."/>
            <person name="Tritt A."/>
            <person name="Yoshinaga Y."/>
            <person name="Zwiers L.-H."/>
            <person name="Turgeon B."/>
            <person name="Goodwin S."/>
            <person name="Spatafora J."/>
            <person name="Crous P."/>
            <person name="Grigoriev I."/>
        </authorList>
    </citation>
    <scope>NUCLEOTIDE SEQUENCE</scope>
    <source>
        <strain evidence="8">CBS 269.34</strain>
    </source>
</reference>
<proteinExistence type="inferred from homology"/>
<keyword evidence="5 7" id="KW-0906">Nuclear pore complex</keyword>
<dbReference type="GO" id="GO:0031080">
    <property type="term" value="C:nuclear pore outer ring"/>
    <property type="evidence" value="ECO:0007669"/>
    <property type="project" value="TreeGrafter"/>
</dbReference>
<gene>
    <name evidence="8" type="ORF">BU16DRAFT_511928</name>
</gene>
<evidence type="ECO:0000256" key="1">
    <source>
        <dbReference type="ARBA" id="ARBA00022448"/>
    </source>
</evidence>
<evidence type="ECO:0000256" key="5">
    <source>
        <dbReference type="ARBA" id="ARBA00023132"/>
    </source>
</evidence>
<dbReference type="GO" id="GO:0031965">
    <property type="term" value="C:nuclear membrane"/>
    <property type="evidence" value="ECO:0007669"/>
    <property type="project" value="UniProtKB-SubCell"/>
</dbReference>
<keyword evidence="7" id="KW-0472">Membrane</keyword>
<evidence type="ECO:0000313" key="8">
    <source>
        <dbReference type="EMBL" id="KAF2493831.1"/>
    </source>
</evidence>
<comment type="similarity">
    <text evidence="7">Belongs to the nucleoporin Nup84/Nup107 family.</text>
</comment>
<keyword evidence="6 7" id="KW-0539">Nucleus</keyword>
<dbReference type="OrthoDB" id="3098at2759"/>
<dbReference type="Gene3D" id="1.10.3450.20">
    <property type="match status" value="1"/>
</dbReference>
<keyword evidence="2" id="KW-0509">mRNA transport</keyword>
<evidence type="ECO:0000256" key="2">
    <source>
        <dbReference type="ARBA" id="ARBA00022816"/>
    </source>
</evidence>
<comment type="subcellular location">
    <subcellularLocation>
        <location evidence="7">Nucleus</location>
        <location evidence="7">Nuclear pore complex</location>
    </subcellularLocation>
    <subcellularLocation>
        <location evidence="7">Nucleus membrane</location>
    </subcellularLocation>
</comment>
<protein>
    <recommendedName>
        <fullName evidence="7">Nuclear pore complex protein</fullName>
    </recommendedName>
</protein>
<dbReference type="PANTHER" id="PTHR13003:SF2">
    <property type="entry name" value="NUCLEAR PORE COMPLEX PROTEIN NUP107"/>
    <property type="match status" value="1"/>
</dbReference>
<sequence>MSTMTPRRSYSTRAMRKDEQFTRSLQSPLRLESSARKYFEPLQSMADRVGKDVEIFAEKLDRWYTDSRDLPPLEKYNETLDLLSKFQKHADKNVEELKKREAAANRGDLAKDVRRRIHSMANPPRGSLGPGVDDGSVKSMSTNLGTSPKLHELRHWQNEAASWNLLRIMIDLYHPKPGYDALADKQQRLSAVEAEYGDRPDLEIWKRFLVEDPAAMEKSKILQWLEESADSNESDIDSIKEQLGAESGKDISNWTNGWLDTKSKIKAEKRRRLIGHPLHPDEVSIKSADGTQILVTHLDPDAPSRQGRALVKSDDYYERAMWMTCYEMLRRGKPWEEICEWCQDHNESWRGVSMGLTNSSSGDAPTCLTGPYLGSLWRRTCYALAQGSDIRYERAVYGLLSGDLKSVEEVCRTWDDHVYARYNALLLSRFDAYLQANHPDKLPPNLIRKFATFDAVSFHGNWSTSNRRVVDLLLTQKSTKSHAMTPTKLIQGSLIANNFIRFAHRVAAALVAKDNAKELEMRPEYKLPVFEDPHEDYYPVIQDTDNLRIVVHMLLIFKALGVDIGDDSFEELMDNTIIRYIVLLKESRRFKVIPTYAAQLAQDRQVRVLSSILPSITKLHEQEDMCKLMEAIGIDTMDVVATSYIYTSGESKLMDETKYIRRYNMLETPTSEEYLWPGVRTKQDFLDYSISPLEMDVIESLEWFLHVRLEMTPTLLSLSDAMKMFLLNGRLGAALELCRRLPAERVSQMKTKPYFGSALDFTNLKGKAEQAATERIAFPAGVAHPDNPDLTFGGFVRFQCDRWAEDARTYIDLCTLVTAIKALSEWREQEDVFIRAKEENKKVSTKSIKEQIEGIALAVEPLLQGSLTASSDDEEASQLELIRHIYLPDVILAYLSTLLAGAHFVSREWATKAMDLATAIADDANEELADAFVQTGRMEELVAAFAATSKEMVRLGERTPKGGASKKRGWLGESSRIWDLNVRN</sequence>
<dbReference type="AlphaFoldDB" id="A0A6A6QN61"/>
<accession>A0A6A6QN61</accession>
<keyword evidence="4 7" id="KW-0811">Translocation</keyword>
<dbReference type="InterPro" id="IPR007252">
    <property type="entry name" value="Nup84/Nup107"/>
</dbReference>
<keyword evidence="9" id="KW-1185">Reference proteome</keyword>
<evidence type="ECO:0000313" key="9">
    <source>
        <dbReference type="Proteomes" id="UP000799750"/>
    </source>
</evidence>
<evidence type="ECO:0000256" key="6">
    <source>
        <dbReference type="ARBA" id="ARBA00023242"/>
    </source>
</evidence>
<dbReference type="GO" id="GO:0006406">
    <property type="term" value="P:mRNA export from nucleus"/>
    <property type="evidence" value="ECO:0007669"/>
    <property type="project" value="TreeGrafter"/>
</dbReference>
<dbReference type="GO" id="GO:0000973">
    <property type="term" value="P:post-transcriptional tethering of RNA polymerase II gene DNA at nuclear periphery"/>
    <property type="evidence" value="ECO:0007669"/>
    <property type="project" value="TreeGrafter"/>
</dbReference>
<dbReference type="Pfam" id="PF04121">
    <property type="entry name" value="Nup84_Nup100"/>
    <property type="match status" value="1"/>
</dbReference>
<comment type="subunit">
    <text evidence="7">Part of the nuclear pore complex (NPC).</text>
</comment>
<evidence type="ECO:0000256" key="3">
    <source>
        <dbReference type="ARBA" id="ARBA00022927"/>
    </source>
</evidence>